<evidence type="ECO:0000313" key="3">
    <source>
        <dbReference type="Proteomes" id="UP000225706"/>
    </source>
</evidence>
<evidence type="ECO:0000256" key="1">
    <source>
        <dbReference type="SAM" id="MobiDB-lite"/>
    </source>
</evidence>
<name>A0A2B4SPB2_STYPI</name>
<accession>A0A2B4SPB2</accession>
<proteinExistence type="predicted"/>
<keyword evidence="3" id="KW-1185">Reference proteome</keyword>
<evidence type="ECO:0000313" key="2">
    <source>
        <dbReference type="EMBL" id="PFX30235.1"/>
    </source>
</evidence>
<comment type="caution">
    <text evidence="2">The sequence shown here is derived from an EMBL/GenBank/DDBJ whole genome shotgun (WGS) entry which is preliminary data.</text>
</comment>
<protein>
    <submittedName>
        <fullName evidence="2">Uncharacterized protein</fullName>
    </submittedName>
</protein>
<dbReference type="AlphaFoldDB" id="A0A2B4SPB2"/>
<feature type="region of interest" description="Disordered" evidence="1">
    <location>
        <begin position="33"/>
        <end position="97"/>
    </location>
</feature>
<organism evidence="2 3">
    <name type="scientific">Stylophora pistillata</name>
    <name type="common">Smooth cauliflower coral</name>
    <dbReference type="NCBI Taxonomy" id="50429"/>
    <lineage>
        <taxon>Eukaryota</taxon>
        <taxon>Metazoa</taxon>
        <taxon>Cnidaria</taxon>
        <taxon>Anthozoa</taxon>
        <taxon>Hexacorallia</taxon>
        <taxon>Scleractinia</taxon>
        <taxon>Astrocoeniina</taxon>
        <taxon>Pocilloporidae</taxon>
        <taxon>Stylophora</taxon>
    </lineage>
</organism>
<reference evidence="3" key="1">
    <citation type="journal article" date="2017" name="bioRxiv">
        <title>Comparative analysis of the genomes of Stylophora pistillata and Acropora digitifera provides evidence for extensive differences between species of corals.</title>
        <authorList>
            <person name="Voolstra C.R."/>
            <person name="Li Y."/>
            <person name="Liew Y.J."/>
            <person name="Baumgarten S."/>
            <person name="Zoccola D."/>
            <person name="Flot J.-F."/>
            <person name="Tambutte S."/>
            <person name="Allemand D."/>
            <person name="Aranda M."/>
        </authorList>
    </citation>
    <scope>NUCLEOTIDE SEQUENCE [LARGE SCALE GENOMIC DNA]</scope>
</reference>
<feature type="compositionally biased region" description="Low complexity" evidence="1">
    <location>
        <begin position="33"/>
        <end position="64"/>
    </location>
</feature>
<gene>
    <name evidence="2" type="ORF">AWC38_SpisGene4983</name>
</gene>
<sequence>MYHSSAPYFNSRAAGYTAGSGRLNEYSAKPASSTSSVYSYKPSSASTQPGSSTIESSTGSRSPSVSYITTGASRLSGELSSVHRDAEPSRGYTGSERSYDNIRAADVSGKPVVFC</sequence>
<dbReference type="Proteomes" id="UP000225706">
    <property type="component" value="Unassembled WGS sequence"/>
</dbReference>
<dbReference type="EMBL" id="LSMT01000053">
    <property type="protein sequence ID" value="PFX30235.1"/>
    <property type="molecule type" value="Genomic_DNA"/>
</dbReference>